<dbReference type="InParanoid" id="A0A061EWT8"/>
<proteinExistence type="predicted"/>
<sequence>MSWIVASHRKDILDCSDFVVAAVLVVEEEAEDNHNCMHMDRTAHMRVEGQVQNSRD</sequence>
<dbReference type="AlphaFoldDB" id="A0A061EWT8"/>
<dbReference type="HOGENOM" id="CLU_3018163_0_0_1"/>
<reference evidence="1 2" key="1">
    <citation type="journal article" date="2013" name="Genome Biol.">
        <title>The genome sequence of the most widely cultivated cacao type and its use to identify candidate genes regulating pod color.</title>
        <authorList>
            <person name="Motamayor J.C."/>
            <person name="Mockaitis K."/>
            <person name="Schmutz J."/>
            <person name="Haiminen N."/>
            <person name="Iii D.L."/>
            <person name="Cornejo O."/>
            <person name="Findley S.D."/>
            <person name="Zheng P."/>
            <person name="Utro F."/>
            <person name="Royaert S."/>
            <person name="Saski C."/>
            <person name="Jenkins J."/>
            <person name="Podicheti R."/>
            <person name="Zhao M."/>
            <person name="Scheffler B.E."/>
            <person name="Stack J.C."/>
            <person name="Feltus F.A."/>
            <person name="Mustiga G.M."/>
            <person name="Amores F."/>
            <person name="Phillips W."/>
            <person name="Marelli J.P."/>
            <person name="May G.D."/>
            <person name="Shapiro H."/>
            <person name="Ma J."/>
            <person name="Bustamante C.D."/>
            <person name="Schnell R.J."/>
            <person name="Main D."/>
            <person name="Gilbert D."/>
            <person name="Parida L."/>
            <person name="Kuhn D.N."/>
        </authorList>
    </citation>
    <scope>NUCLEOTIDE SEQUENCE [LARGE SCALE GENOMIC DNA]</scope>
    <source>
        <strain evidence="2">cv. Matina 1-6</strain>
    </source>
</reference>
<accession>A0A061EWT8</accession>
<dbReference type="Gramene" id="EOY06699">
    <property type="protein sequence ID" value="EOY06699"/>
    <property type="gene ID" value="TCM_021346"/>
</dbReference>
<organism evidence="1 2">
    <name type="scientific">Theobroma cacao</name>
    <name type="common">Cacao</name>
    <name type="synonym">Cocoa</name>
    <dbReference type="NCBI Taxonomy" id="3641"/>
    <lineage>
        <taxon>Eukaryota</taxon>
        <taxon>Viridiplantae</taxon>
        <taxon>Streptophyta</taxon>
        <taxon>Embryophyta</taxon>
        <taxon>Tracheophyta</taxon>
        <taxon>Spermatophyta</taxon>
        <taxon>Magnoliopsida</taxon>
        <taxon>eudicotyledons</taxon>
        <taxon>Gunneridae</taxon>
        <taxon>Pentapetalae</taxon>
        <taxon>rosids</taxon>
        <taxon>malvids</taxon>
        <taxon>Malvales</taxon>
        <taxon>Malvaceae</taxon>
        <taxon>Byttnerioideae</taxon>
        <taxon>Theobroma</taxon>
    </lineage>
</organism>
<evidence type="ECO:0000313" key="1">
    <source>
        <dbReference type="EMBL" id="EOY06699.1"/>
    </source>
</evidence>
<dbReference type="Proteomes" id="UP000026915">
    <property type="component" value="Chromosome 4"/>
</dbReference>
<dbReference type="EMBL" id="CM001882">
    <property type="protein sequence ID" value="EOY06699.1"/>
    <property type="molecule type" value="Genomic_DNA"/>
</dbReference>
<protein>
    <submittedName>
        <fullName evidence="1">Uncharacterized protein</fullName>
    </submittedName>
</protein>
<keyword evidence="2" id="KW-1185">Reference proteome</keyword>
<name>A0A061EWT8_THECC</name>
<evidence type="ECO:0000313" key="2">
    <source>
        <dbReference type="Proteomes" id="UP000026915"/>
    </source>
</evidence>
<gene>
    <name evidence="1" type="ORF">TCM_021346</name>
</gene>